<dbReference type="CDD" id="cd01948">
    <property type="entry name" value="EAL"/>
    <property type="match status" value="1"/>
</dbReference>
<dbReference type="Proteomes" id="UP000270757">
    <property type="component" value="Unassembled WGS sequence"/>
</dbReference>
<evidence type="ECO:0000313" key="11">
    <source>
        <dbReference type="Proteomes" id="UP000270757"/>
    </source>
</evidence>
<feature type="modified residue" description="4-aspartylphosphate" evidence="5">
    <location>
        <position position="90"/>
    </location>
</feature>
<comment type="cofactor">
    <cofactor evidence="1">
        <name>Mg(2+)</name>
        <dbReference type="ChEBI" id="CHEBI:18420"/>
    </cofactor>
</comment>
<dbReference type="InterPro" id="IPR035965">
    <property type="entry name" value="PAS-like_dom_sf"/>
</dbReference>
<dbReference type="Gene3D" id="3.20.20.450">
    <property type="entry name" value="EAL domain"/>
    <property type="match status" value="1"/>
</dbReference>
<dbReference type="RefSeq" id="WP_115300645.1">
    <property type="nucleotide sequence ID" value="NZ_CAAAIR010000002.1"/>
</dbReference>
<dbReference type="EC" id="3.1.4.52" evidence="2"/>
<evidence type="ECO:0000313" key="10">
    <source>
        <dbReference type="EMBL" id="RJT48236.1"/>
    </source>
</evidence>
<proteinExistence type="predicted"/>
<dbReference type="SUPFAM" id="SSF55073">
    <property type="entry name" value="Nucleotide cyclase"/>
    <property type="match status" value="1"/>
</dbReference>
<dbReference type="InterPro" id="IPR035919">
    <property type="entry name" value="EAL_sf"/>
</dbReference>
<evidence type="ECO:0000259" key="9">
    <source>
        <dbReference type="PROSITE" id="PS50887"/>
    </source>
</evidence>
<evidence type="ECO:0000256" key="4">
    <source>
        <dbReference type="ARBA" id="ARBA00051114"/>
    </source>
</evidence>
<dbReference type="Pfam" id="PF00072">
    <property type="entry name" value="Response_reg"/>
    <property type="match status" value="1"/>
</dbReference>
<comment type="caution">
    <text evidence="10">The sequence shown here is derived from an EMBL/GenBank/DDBJ whole genome shotgun (WGS) entry which is preliminary data.</text>
</comment>
<dbReference type="InterPro" id="IPR000160">
    <property type="entry name" value="GGDEF_dom"/>
</dbReference>
<dbReference type="SMART" id="SM00052">
    <property type="entry name" value="EAL"/>
    <property type="match status" value="1"/>
</dbReference>
<gene>
    <name evidence="10" type="ORF">D6J04_03820</name>
</gene>
<dbReference type="SMART" id="SM00267">
    <property type="entry name" value="GGDEF"/>
    <property type="match status" value="1"/>
</dbReference>
<dbReference type="PROSITE" id="PS50110">
    <property type="entry name" value="RESPONSE_REGULATORY"/>
    <property type="match status" value="1"/>
</dbReference>
<dbReference type="InterPro" id="IPR043128">
    <property type="entry name" value="Rev_trsase/Diguanyl_cyclase"/>
</dbReference>
<feature type="domain" description="Response regulatory" evidence="6">
    <location>
        <begin position="7"/>
        <end position="159"/>
    </location>
</feature>
<sequence>MNNIALRLMIIDDNPAIHQDFIKVLTGNARTRSFTELDQELFGDDEDNQQDKEVLLPQFIIDTSEQGQEGVEKIKKALAEGKQYALAFVDIRMPPGWDGLETIRQIWKVDKDIQVVICTAYSDYTWDETVQKLGISDNLLVLKKPFDKVAVRQLACALTRKWLLAKESRVHTEQLHQLVSERTQSLQHSLSLLRATIESSTDGIMVVDLHGKIIDYNSQFLKIWNIPKNLVELKEENKVIDHIARMLYNPDEYLDLHKHLAEHKEGTGLKIIKVKENRIIECYSQPHCISTETVGRVWSFRDITDRALLEQKLEYQAMHDSLTGLPNRILLDDRIRQAIANGGRYNKFFAVLFIDLDRFKLVNDSLGHEFGDKLLKSIAKRLSSLIRSEDTLARLGGDEFVLVIPGLKNPEDSASIAQKILTSFNRPFHIANREINIVASMGISVYPTNGKTTTTLLKNADIAMYEAKEKGGSQFKFYTSKLNQQLSKQVQLETDLRNALVRKEFFLLYQPQFNLKNRKLQAVEALLRWQHPKRGLVLPIDFIPFAEESGLIVPIGEWVIEEVCRQINAWKVGGLPNIRVAVNVGTQQLRQSNFASTVNKLLKQYRIDPQYIEIEITENVIIAHTEIHRMIQQLKKLGVKIVLDDFGTGNSSLNYLKRIPFDRLKIDQSFVQNINKSRSDEVIIEAIIAMARSLNFKVLAEGVETQNQMEFLAGQHCDEVQGYLLSRPVSPETVNQILSDEIAQDKKVKKEKKAKRLDEG</sequence>
<dbReference type="Pfam" id="PF00990">
    <property type="entry name" value="GGDEF"/>
    <property type="match status" value="1"/>
</dbReference>
<dbReference type="PROSITE" id="PS50887">
    <property type="entry name" value="GGDEF"/>
    <property type="match status" value="1"/>
</dbReference>
<evidence type="ECO:0000259" key="6">
    <source>
        <dbReference type="PROSITE" id="PS50110"/>
    </source>
</evidence>
<feature type="domain" description="EAL" evidence="8">
    <location>
        <begin position="489"/>
        <end position="742"/>
    </location>
</feature>
<dbReference type="CDD" id="cd01949">
    <property type="entry name" value="GGDEF"/>
    <property type="match status" value="1"/>
</dbReference>
<dbReference type="Pfam" id="PF13188">
    <property type="entry name" value="PAS_8"/>
    <property type="match status" value="1"/>
</dbReference>
<dbReference type="NCBIfam" id="TIGR00254">
    <property type="entry name" value="GGDEF"/>
    <property type="match status" value="1"/>
</dbReference>
<evidence type="ECO:0000259" key="8">
    <source>
        <dbReference type="PROSITE" id="PS50883"/>
    </source>
</evidence>
<name>A0A3A5LCU0_9GAMM</name>
<accession>A0A3A5LCU0</accession>
<dbReference type="GO" id="GO:0071111">
    <property type="term" value="F:cyclic-guanylate-specific phosphodiesterase activity"/>
    <property type="evidence" value="ECO:0007669"/>
    <property type="project" value="UniProtKB-EC"/>
</dbReference>
<dbReference type="SUPFAM" id="SSF141868">
    <property type="entry name" value="EAL domain-like"/>
    <property type="match status" value="1"/>
</dbReference>
<dbReference type="Gene3D" id="3.30.70.270">
    <property type="match status" value="1"/>
</dbReference>
<dbReference type="SUPFAM" id="SSF52172">
    <property type="entry name" value="CheY-like"/>
    <property type="match status" value="1"/>
</dbReference>
<dbReference type="Pfam" id="PF00563">
    <property type="entry name" value="EAL"/>
    <property type="match status" value="1"/>
</dbReference>
<feature type="domain" description="GGDEF" evidence="9">
    <location>
        <begin position="347"/>
        <end position="480"/>
    </location>
</feature>
<feature type="domain" description="PAS" evidence="7">
    <location>
        <begin position="189"/>
        <end position="223"/>
    </location>
</feature>
<dbReference type="Gene3D" id="3.30.450.20">
    <property type="entry name" value="PAS domain"/>
    <property type="match status" value="1"/>
</dbReference>
<dbReference type="SUPFAM" id="SSF55785">
    <property type="entry name" value="PYP-like sensor domain (PAS domain)"/>
    <property type="match status" value="1"/>
</dbReference>
<dbReference type="InterPro" id="IPR001789">
    <property type="entry name" value="Sig_transdc_resp-reg_receiver"/>
</dbReference>
<dbReference type="EMBL" id="QZWB01000003">
    <property type="protein sequence ID" value="RJT48236.1"/>
    <property type="molecule type" value="Genomic_DNA"/>
</dbReference>
<keyword evidence="3" id="KW-0973">c-di-GMP</keyword>
<dbReference type="PANTHER" id="PTHR44757">
    <property type="entry name" value="DIGUANYLATE CYCLASE DGCP"/>
    <property type="match status" value="1"/>
</dbReference>
<dbReference type="PROSITE" id="PS50112">
    <property type="entry name" value="PAS"/>
    <property type="match status" value="1"/>
</dbReference>
<dbReference type="InterPro" id="IPR001633">
    <property type="entry name" value="EAL_dom"/>
</dbReference>
<reference evidence="10 11" key="1">
    <citation type="submission" date="2018-09" db="EMBL/GenBank/DDBJ databases">
        <title>Draft genome sequences of Legionella taurinensis isolated from water samples.</title>
        <authorList>
            <person name="Chakeri A."/>
            <person name="Allerberger F."/>
            <person name="Kundi M."/>
            <person name="Ruppitsch W."/>
            <person name="Schmid D."/>
        </authorList>
    </citation>
    <scope>NUCLEOTIDE SEQUENCE [LARGE SCALE GENOMIC DNA]</scope>
    <source>
        <strain evidence="10 11">4570-18-6</strain>
    </source>
</reference>
<dbReference type="GO" id="GO:0000160">
    <property type="term" value="P:phosphorelay signal transduction system"/>
    <property type="evidence" value="ECO:0007669"/>
    <property type="project" value="InterPro"/>
</dbReference>
<dbReference type="AlphaFoldDB" id="A0A3A5LCU0"/>
<evidence type="ECO:0000256" key="2">
    <source>
        <dbReference type="ARBA" id="ARBA00012282"/>
    </source>
</evidence>
<evidence type="ECO:0000259" key="7">
    <source>
        <dbReference type="PROSITE" id="PS50112"/>
    </source>
</evidence>
<dbReference type="GO" id="GO:0071732">
    <property type="term" value="P:cellular response to nitric oxide"/>
    <property type="evidence" value="ECO:0007669"/>
    <property type="project" value="UniProtKB-ARBA"/>
</dbReference>
<dbReference type="PROSITE" id="PS50883">
    <property type="entry name" value="EAL"/>
    <property type="match status" value="1"/>
</dbReference>
<dbReference type="InterPro" id="IPR029787">
    <property type="entry name" value="Nucleotide_cyclase"/>
</dbReference>
<dbReference type="InterPro" id="IPR011006">
    <property type="entry name" value="CheY-like_superfamily"/>
</dbReference>
<evidence type="ECO:0000256" key="3">
    <source>
        <dbReference type="ARBA" id="ARBA00022636"/>
    </source>
</evidence>
<comment type="catalytic activity">
    <reaction evidence="4">
        <text>3',3'-c-di-GMP + H2O = 5'-phosphoguanylyl(3'-&gt;5')guanosine + H(+)</text>
        <dbReference type="Rhea" id="RHEA:24902"/>
        <dbReference type="ChEBI" id="CHEBI:15377"/>
        <dbReference type="ChEBI" id="CHEBI:15378"/>
        <dbReference type="ChEBI" id="CHEBI:58754"/>
        <dbReference type="ChEBI" id="CHEBI:58805"/>
        <dbReference type="EC" id="3.1.4.52"/>
    </reaction>
    <physiologicalReaction direction="left-to-right" evidence="4">
        <dbReference type="Rhea" id="RHEA:24903"/>
    </physiologicalReaction>
</comment>
<keyword evidence="5" id="KW-0597">Phosphoprotein</keyword>
<dbReference type="InterPro" id="IPR000014">
    <property type="entry name" value="PAS"/>
</dbReference>
<dbReference type="Gene3D" id="3.40.50.2300">
    <property type="match status" value="1"/>
</dbReference>
<evidence type="ECO:0000256" key="5">
    <source>
        <dbReference type="PROSITE-ProRule" id="PRU00169"/>
    </source>
</evidence>
<dbReference type="PANTHER" id="PTHR44757:SF2">
    <property type="entry name" value="BIOFILM ARCHITECTURE MAINTENANCE PROTEIN MBAA"/>
    <property type="match status" value="1"/>
</dbReference>
<dbReference type="FunFam" id="3.20.20.450:FF:000001">
    <property type="entry name" value="Cyclic di-GMP phosphodiesterase yahA"/>
    <property type="match status" value="1"/>
</dbReference>
<dbReference type="InterPro" id="IPR052155">
    <property type="entry name" value="Biofilm_reg_signaling"/>
</dbReference>
<dbReference type="GeneID" id="48947159"/>
<protein>
    <recommendedName>
        <fullName evidence="2">cyclic-guanylate-specific phosphodiesterase</fullName>
        <ecNumber evidence="2">3.1.4.52</ecNumber>
    </recommendedName>
</protein>
<dbReference type="FunFam" id="3.30.70.270:FF:000001">
    <property type="entry name" value="Diguanylate cyclase domain protein"/>
    <property type="match status" value="1"/>
</dbReference>
<evidence type="ECO:0000256" key="1">
    <source>
        <dbReference type="ARBA" id="ARBA00001946"/>
    </source>
</evidence>
<organism evidence="10 11">
    <name type="scientific">Legionella taurinensis</name>
    <dbReference type="NCBI Taxonomy" id="70611"/>
    <lineage>
        <taxon>Bacteria</taxon>
        <taxon>Pseudomonadati</taxon>
        <taxon>Pseudomonadota</taxon>
        <taxon>Gammaproteobacteria</taxon>
        <taxon>Legionellales</taxon>
        <taxon>Legionellaceae</taxon>
        <taxon>Legionella</taxon>
    </lineage>
</organism>